<comment type="caution">
    <text evidence="1">The sequence shown here is derived from an EMBL/GenBank/DDBJ whole genome shotgun (WGS) entry which is preliminary data.</text>
</comment>
<organism evidence="1 2">
    <name type="scientific">Modicisalibacter luteus</name>
    <dbReference type="NCBI Taxonomy" id="453962"/>
    <lineage>
        <taxon>Bacteria</taxon>
        <taxon>Pseudomonadati</taxon>
        <taxon>Pseudomonadota</taxon>
        <taxon>Gammaproteobacteria</taxon>
        <taxon>Oceanospirillales</taxon>
        <taxon>Halomonadaceae</taxon>
        <taxon>Modicisalibacter</taxon>
    </lineage>
</organism>
<dbReference type="Proteomes" id="UP001595640">
    <property type="component" value="Unassembled WGS sequence"/>
</dbReference>
<gene>
    <name evidence="1" type="ORF">ACFOEI_00770</name>
</gene>
<evidence type="ECO:0000313" key="1">
    <source>
        <dbReference type="EMBL" id="MFC3290597.1"/>
    </source>
</evidence>
<accession>A0ABV7LVK5</accession>
<sequence length="103" mass="11661">MPWFKLEATNEQATSTFEVELMAAFQRAFMSNRGPRDMAMFSEFNHERGATNYYFTHATQKYASELLNCIGASLCELPSSTMSLIAGHHEVIPRFPHVEALAQ</sequence>
<protein>
    <submittedName>
        <fullName evidence="1">Uncharacterized protein</fullName>
    </submittedName>
</protein>
<keyword evidence="2" id="KW-1185">Reference proteome</keyword>
<dbReference type="RefSeq" id="WP_019020429.1">
    <property type="nucleotide sequence ID" value="NZ_BMXD01000016.1"/>
</dbReference>
<name>A0ABV7LVK5_9GAMM</name>
<proteinExistence type="predicted"/>
<dbReference type="EMBL" id="JBHRUH010000002">
    <property type="protein sequence ID" value="MFC3290597.1"/>
    <property type="molecule type" value="Genomic_DNA"/>
</dbReference>
<evidence type="ECO:0000313" key="2">
    <source>
        <dbReference type="Proteomes" id="UP001595640"/>
    </source>
</evidence>
<reference evidence="2" key="1">
    <citation type="journal article" date="2019" name="Int. J. Syst. Evol. Microbiol.">
        <title>The Global Catalogue of Microorganisms (GCM) 10K type strain sequencing project: providing services to taxonomists for standard genome sequencing and annotation.</title>
        <authorList>
            <consortium name="The Broad Institute Genomics Platform"/>
            <consortium name="The Broad Institute Genome Sequencing Center for Infectious Disease"/>
            <person name="Wu L."/>
            <person name="Ma J."/>
        </authorList>
    </citation>
    <scope>NUCLEOTIDE SEQUENCE [LARGE SCALE GENOMIC DNA]</scope>
    <source>
        <strain evidence="2">KCTC 12847</strain>
    </source>
</reference>